<evidence type="ECO:0000313" key="1">
    <source>
        <dbReference type="EMBL" id="JAD42394.1"/>
    </source>
</evidence>
<sequence length="16" mass="1732">MPWSISLSSPRCACPP</sequence>
<name>A0A0A8ZSJ7_ARUDO</name>
<proteinExistence type="predicted"/>
<dbReference type="AlphaFoldDB" id="A0A0A8ZSJ7"/>
<organism evidence="1">
    <name type="scientific">Arundo donax</name>
    <name type="common">Giant reed</name>
    <name type="synonym">Donax arundinaceus</name>
    <dbReference type="NCBI Taxonomy" id="35708"/>
    <lineage>
        <taxon>Eukaryota</taxon>
        <taxon>Viridiplantae</taxon>
        <taxon>Streptophyta</taxon>
        <taxon>Embryophyta</taxon>
        <taxon>Tracheophyta</taxon>
        <taxon>Spermatophyta</taxon>
        <taxon>Magnoliopsida</taxon>
        <taxon>Liliopsida</taxon>
        <taxon>Poales</taxon>
        <taxon>Poaceae</taxon>
        <taxon>PACMAD clade</taxon>
        <taxon>Arundinoideae</taxon>
        <taxon>Arundineae</taxon>
        <taxon>Arundo</taxon>
    </lineage>
</organism>
<protein>
    <submittedName>
        <fullName evidence="1">Uncharacterized protein</fullName>
    </submittedName>
</protein>
<reference evidence="1" key="1">
    <citation type="submission" date="2014-09" db="EMBL/GenBank/DDBJ databases">
        <authorList>
            <person name="Magalhaes I.L.F."/>
            <person name="Oliveira U."/>
            <person name="Santos F.R."/>
            <person name="Vidigal T.H.D.A."/>
            <person name="Brescovit A.D."/>
            <person name="Santos A.J."/>
        </authorList>
    </citation>
    <scope>NUCLEOTIDE SEQUENCE</scope>
    <source>
        <tissue evidence="1">Shoot tissue taken approximately 20 cm above the soil surface</tissue>
    </source>
</reference>
<dbReference type="EMBL" id="GBRH01255501">
    <property type="protein sequence ID" value="JAD42394.1"/>
    <property type="molecule type" value="Transcribed_RNA"/>
</dbReference>
<reference evidence="1" key="2">
    <citation type="journal article" date="2015" name="Data Brief">
        <title>Shoot transcriptome of the giant reed, Arundo donax.</title>
        <authorList>
            <person name="Barrero R.A."/>
            <person name="Guerrero F.D."/>
            <person name="Moolhuijzen P."/>
            <person name="Goolsby J.A."/>
            <person name="Tidwell J."/>
            <person name="Bellgard S.E."/>
            <person name="Bellgard M.I."/>
        </authorList>
    </citation>
    <scope>NUCLEOTIDE SEQUENCE</scope>
    <source>
        <tissue evidence="1">Shoot tissue taken approximately 20 cm above the soil surface</tissue>
    </source>
</reference>
<accession>A0A0A8ZSJ7</accession>